<dbReference type="RefSeq" id="WP_086676789.1">
    <property type="nucleotide sequence ID" value="NZ_FNUJ01000021.1"/>
</dbReference>
<dbReference type="AlphaFoldDB" id="A0A1H5RL12"/>
<reference evidence="3" key="1">
    <citation type="submission" date="2016-10" db="EMBL/GenBank/DDBJ databases">
        <authorList>
            <person name="Varghese N."/>
            <person name="Submissions S."/>
        </authorList>
    </citation>
    <scope>NUCLEOTIDE SEQUENCE [LARGE SCALE GENOMIC DNA]</scope>
    <source>
        <strain evidence="3">DSM 44654</strain>
    </source>
</reference>
<evidence type="ECO:0000313" key="3">
    <source>
        <dbReference type="Proteomes" id="UP000198878"/>
    </source>
</evidence>
<proteinExistence type="predicted"/>
<dbReference type="Pfam" id="PF04149">
    <property type="entry name" value="DUF397"/>
    <property type="match status" value="1"/>
</dbReference>
<evidence type="ECO:0000313" key="2">
    <source>
        <dbReference type="EMBL" id="SEF38388.1"/>
    </source>
</evidence>
<sequence>MTNSTDWFKSSWSSETQDCVEVRLDGEVGVRDSKAPTHGQLSVDRAAWAALLERLATA</sequence>
<name>A0A1H5RL12_9PSEU</name>
<organism evidence="2 3">
    <name type="scientific">Amycolatopsis pretoriensis</name>
    <dbReference type="NCBI Taxonomy" id="218821"/>
    <lineage>
        <taxon>Bacteria</taxon>
        <taxon>Bacillati</taxon>
        <taxon>Actinomycetota</taxon>
        <taxon>Actinomycetes</taxon>
        <taxon>Pseudonocardiales</taxon>
        <taxon>Pseudonocardiaceae</taxon>
        <taxon>Amycolatopsis</taxon>
    </lineage>
</organism>
<protein>
    <recommendedName>
        <fullName evidence="1">DUF397 domain-containing protein</fullName>
    </recommendedName>
</protein>
<dbReference type="Proteomes" id="UP000198878">
    <property type="component" value="Unassembled WGS sequence"/>
</dbReference>
<dbReference type="OrthoDB" id="4299240at2"/>
<gene>
    <name evidence="2" type="ORF">SAMN05421837_12119</name>
</gene>
<keyword evidence="3" id="KW-1185">Reference proteome</keyword>
<feature type="domain" description="DUF397" evidence="1">
    <location>
        <begin position="6"/>
        <end position="54"/>
    </location>
</feature>
<dbReference type="STRING" id="218821.SAMN05421837_12119"/>
<dbReference type="InterPro" id="IPR007278">
    <property type="entry name" value="DUF397"/>
</dbReference>
<dbReference type="EMBL" id="FNUJ01000021">
    <property type="protein sequence ID" value="SEF38388.1"/>
    <property type="molecule type" value="Genomic_DNA"/>
</dbReference>
<accession>A0A1H5RL12</accession>
<evidence type="ECO:0000259" key="1">
    <source>
        <dbReference type="Pfam" id="PF04149"/>
    </source>
</evidence>